<dbReference type="EMBL" id="JACEFO010002685">
    <property type="protein sequence ID" value="KAF8651317.1"/>
    <property type="molecule type" value="Genomic_DNA"/>
</dbReference>
<name>A0A835A542_9POAL</name>
<comment type="caution">
    <text evidence="1">The sequence shown here is derived from an EMBL/GenBank/DDBJ whole genome shotgun (WGS) entry which is preliminary data.</text>
</comment>
<evidence type="ECO:0000313" key="1">
    <source>
        <dbReference type="EMBL" id="KAF8651317.1"/>
    </source>
</evidence>
<proteinExistence type="predicted"/>
<gene>
    <name evidence="1" type="ORF">HU200_063573</name>
</gene>
<keyword evidence="2" id="KW-1185">Reference proteome</keyword>
<dbReference type="AlphaFoldDB" id="A0A835A542"/>
<accession>A0A835A542</accession>
<sequence length="81" mass="8796">MASYFASQLKDMFFVLVERVTGYGWGESQDGTGKYPGTPAKTYEDVSPTGQEVTAVENIQIRARSAGADPFVNMGSKPQVE</sequence>
<protein>
    <submittedName>
        <fullName evidence="1">Uncharacterized protein</fullName>
    </submittedName>
</protein>
<organism evidence="1 2">
    <name type="scientific">Digitaria exilis</name>
    <dbReference type="NCBI Taxonomy" id="1010633"/>
    <lineage>
        <taxon>Eukaryota</taxon>
        <taxon>Viridiplantae</taxon>
        <taxon>Streptophyta</taxon>
        <taxon>Embryophyta</taxon>
        <taxon>Tracheophyta</taxon>
        <taxon>Spermatophyta</taxon>
        <taxon>Magnoliopsida</taxon>
        <taxon>Liliopsida</taxon>
        <taxon>Poales</taxon>
        <taxon>Poaceae</taxon>
        <taxon>PACMAD clade</taxon>
        <taxon>Panicoideae</taxon>
        <taxon>Panicodae</taxon>
        <taxon>Paniceae</taxon>
        <taxon>Anthephorinae</taxon>
        <taxon>Digitaria</taxon>
    </lineage>
</organism>
<dbReference type="Proteomes" id="UP000636709">
    <property type="component" value="Unassembled WGS sequence"/>
</dbReference>
<dbReference type="OrthoDB" id="631791at2759"/>
<evidence type="ECO:0000313" key="2">
    <source>
        <dbReference type="Proteomes" id="UP000636709"/>
    </source>
</evidence>
<reference evidence="1" key="1">
    <citation type="submission" date="2020-07" db="EMBL/GenBank/DDBJ databases">
        <title>Genome sequence and genetic diversity analysis of an under-domesticated orphan crop, white fonio (Digitaria exilis).</title>
        <authorList>
            <person name="Bennetzen J.L."/>
            <person name="Chen S."/>
            <person name="Ma X."/>
            <person name="Wang X."/>
            <person name="Yssel A.E.J."/>
            <person name="Chaluvadi S.R."/>
            <person name="Johnson M."/>
            <person name="Gangashetty P."/>
            <person name="Hamidou F."/>
            <person name="Sanogo M.D."/>
            <person name="Zwaenepoel A."/>
            <person name="Wallace J."/>
            <person name="Van De Peer Y."/>
            <person name="Van Deynze A."/>
        </authorList>
    </citation>
    <scope>NUCLEOTIDE SEQUENCE</scope>
    <source>
        <tissue evidence="1">Leaves</tissue>
    </source>
</reference>